<comment type="catalytic activity">
    <reaction evidence="1">
        <text>Hydrolysis of terminal non-reducing alpha-L-rhamnose residues in alpha-L-rhamnosides.</text>
        <dbReference type="EC" id="3.2.1.40"/>
    </reaction>
</comment>
<reference evidence="9 10" key="1">
    <citation type="journal article" date="2014" name="Nature">
        <title>Sequential evolution of bacterial morphology by co-option of a developmental regulator.</title>
        <authorList>
            <person name="Jiang C."/>
            <person name="Brown P.J."/>
            <person name="Ducret A."/>
            <person name="Brun Y.V."/>
        </authorList>
    </citation>
    <scope>NUCLEOTIDE SEQUENCE [LARGE SCALE GENOMIC DNA]</scope>
    <source>
        <strain evidence="9 10">DSM 16100</strain>
    </source>
</reference>
<evidence type="ECO:0000313" key="10">
    <source>
        <dbReference type="Proteomes" id="UP000017837"/>
    </source>
</evidence>
<evidence type="ECO:0000259" key="6">
    <source>
        <dbReference type="Pfam" id="PF08531"/>
    </source>
</evidence>
<dbReference type="STRING" id="1121022.GCA_000376105_03470"/>
<dbReference type="GO" id="GO:0030596">
    <property type="term" value="F:alpha-L-rhamnosidase activity"/>
    <property type="evidence" value="ECO:0007669"/>
    <property type="project" value="UniProtKB-EC"/>
</dbReference>
<dbReference type="InterPro" id="IPR035398">
    <property type="entry name" value="Bac_rhamnosid_C"/>
</dbReference>
<evidence type="ECO:0000256" key="3">
    <source>
        <dbReference type="ARBA" id="ARBA00022801"/>
    </source>
</evidence>
<keyword evidence="3" id="KW-0378">Hydrolase</keyword>
<dbReference type="Pfam" id="PF25788">
    <property type="entry name" value="Ig_Rha78A_N"/>
    <property type="match status" value="1"/>
</dbReference>
<name>V4PN40_9CAUL</name>
<dbReference type="InterPro" id="IPR008902">
    <property type="entry name" value="Rhamnosid_concanavalin"/>
</dbReference>
<dbReference type="Gene3D" id="2.60.120.260">
    <property type="entry name" value="Galactose-binding domain-like"/>
    <property type="match status" value="3"/>
</dbReference>
<dbReference type="Gene3D" id="1.50.10.10">
    <property type="match status" value="1"/>
</dbReference>
<dbReference type="EC" id="3.2.1.40" evidence="2"/>
<dbReference type="InterPro" id="IPR013783">
    <property type="entry name" value="Ig-like_fold"/>
</dbReference>
<dbReference type="InterPro" id="IPR012341">
    <property type="entry name" value="6hp_glycosidase-like_sf"/>
</dbReference>
<feature type="domain" description="Alpha-L-rhamnosidase C-terminal" evidence="8">
    <location>
        <begin position="960"/>
        <end position="1035"/>
    </location>
</feature>
<dbReference type="Gene3D" id="2.60.420.10">
    <property type="entry name" value="Maltose phosphorylase, domain 3"/>
    <property type="match status" value="1"/>
</dbReference>
<dbReference type="EMBL" id="AWGB01000035">
    <property type="protein sequence ID" value="ESQ88694.1"/>
    <property type="molecule type" value="Genomic_DNA"/>
</dbReference>
<dbReference type="PIRSF" id="PIRSF010631">
    <property type="entry name" value="A-rhamnsds"/>
    <property type="match status" value="1"/>
</dbReference>
<feature type="signal peptide" evidence="4">
    <location>
        <begin position="1"/>
        <end position="27"/>
    </location>
</feature>
<evidence type="ECO:0000256" key="1">
    <source>
        <dbReference type="ARBA" id="ARBA00001445"/>
    </source>
</evidence>
<dbReference type="AlphaFoldDB" id="V4PN40"/>
<dbReference type="SUPFAM" id="SSF48208">
    <property type="entry name" value="Six-hairpin glycosidases"/>
    <property type="match status" value="1"/>
</dbReference>
<dbReference type="Proteomes" id="UP000017837">
    <property type="component" value="Unassembled WGS sequence"/>
</dbReference>
<dbReference type="PATRIC" id="fig|1121022.4.peg.3203"/>
<proteinExistence type="predicted"/>
<dbReference type="InterPro" id="IPR008928">
    <property type="entry name" value="6-hairpin_glycosidase_sf"/>
</dbReference>
<dbReference type="InterPro" id="IPR035396">
    <property type="entry name" value="Bac_rhamnosid6H"/>
</dbReference>
<sequence length="1069" mass="115900">MSFRPSRRGILVGTGLAGLVASSPTLAASTGKGLRVLGLLCENVESPLGVQLANVRLSWRLESPTRGTMQTAYQVQVASSLDSLKAGDFDLWDSGKIDSDQSFDVTYKGKALKSRQRACWQVKVWDNHGQSALSPAAFWEMGLLSPADWTGQWLAAEDAEMRGDREAGLHWFGVKRPAKDQTRQVRLSFTLDADAEVTVMTLANVGYKPFIDGQAITLPPYSSVAFGKQGTVESRVTLKAGKHVLAVALDDLTGWGVTPESLIKSALMVRAELKDGRVVRVNDETALTSTDKPDTWTSPAFDDSGWSPITLIPGKTMPLPGKGAFLLRRDFSAKAPVTQARLYVTALGAYETHINGQRVGDGLLAPESTDFSQRILYRVHDVTALVKTGQNAIAAMVGDGFYGSYLAPAGRYAFGDAPLRYLAQLELTYTDGRTETVTTDDQWLISAAPATMSDIYDGEDYDARLEQPGWASAGFKGDARWSPATLAPTAAGKLEGMISPPIRRTRTLKPATTTLINGAYVIDFGQNFAGWVRLKTKGKAGDTVTLKFAEVLKADGTIDQSNLRAARAADIYILKGDPAGETYEPHFTYHGFRYVEVSGLSAAPKPDDITGIVIHSDLLETGHLRMGNPIIQQLWQNTLWSQRSNFIGIPTDCPQRDERLGWMGDANVFWDAAAFNMNVAAFTERWLGDVRDAQSADGAYSNVSPDTIGTEFGTGAAPGWADAGVILAWTTWKRFGDTAVIDQHWASMTRYIDFIIANSDDFIWTKNRGADFGDWLSFDSKYPGDATTPKDLIATAMWKHSVDAMVDMAKATGRDASAYTTLSANIKTAFIKAYVQPDGLVSNDSQTGYILALHYDLLPDALRASASAKLKANIEKRGHLTTGFLATPFSLDALADAGYSQTVYDLLLRTDYPSWGYMVAKGATTIWERWNGDTGDVSMNSFNHYSLGAVTGFVFRRLAGFDPIDPGFKTFKVNPLLDPRVKTGGGDYHGVTGRLATDWSQGPKGAFSLSVTVATNSRALVYLPTLSAATVREGGKAVAGHPDIRLIGTDGDRTVVEIGSGTYHFTITA</sequence>
<organism evidence="9 10">
    <name type="scientific">Asticcacaulis benevestitus DSM 16100 = ATCC BAA-896</name>
    <dbReference type="NCBI Taxonomy" id="1121022"/>
    <lineage>
        <taxon>Bacteria</taxon>
        <taxon>Pseudomonadati</taxon>
        <taxon>Pseudomonadota</taxon>
        <taxon>Alphaproteobacteria</taxon>
        <taxon>Caulobacterales</taxon>
        <taxon>Caulobacteraceae</taxon>
        <taxon>Asticcacaulis</taxon>
    </lineage>
</organism>
<dbReference type="GO" id="GO:0005975">
    <property type="term" value="P:carbohydrate metabolic process"/>
    <property type="evidence" value="ECO:0007669"/>
    <property type="project" value="InterPro"/>
</dbReference>
<feature type="chain" id="PRO_5004724853" description="alpha-L-rhamnosidase" evidence="4">
    <location>
        <begin position="28"/>
        <end position="1069"/>
    </location>
</feature>
<dbReference type="InterPro" id="IPR008979">
    <property type="entry name" value="Galactose-bd-like_sf"/>
</dbReference>
<dbReference type="RefSeq" id="WP_018083146.1">
    <property type="nucleotide sequence ID" value="NZ_AQWM01000024.1"/>
</dbReference>
<gene>
    <name evidence="9" type="ORF">ABENE_15745</name>
</gene>
<evidence type="ECO:0000259" key="7">
    <source>
        <dbReference type="Pfam" id="PF17389"/>
    </source>
</evidence>
<evidence type="ECO:0000313" key="9">
    <source>
        <dbReference type="EMBL" id="ESQ88694.1"/>
    </source>
</evidence>
<feature type="domain" description="Alpha-L-rhamnosidase six-hairpin glycosidase" evidence="7">
    <location>
        <begin position="620"/>
        <end position="957"/>
    </location>
</feature>
<dbReference type="PANTHER" id="PTHR33307">
    <property type="entry name" value="ALPHA-RHAMNOSIDASE (EUROFUNG)"/>
    <property type="match status" value="1"/>
</dbReference>
<dbReference type="Pfam" id="PF17389">
    <property type="entry name" value="Bac_rhamnosid6H"/>
    <property type="match status" value="1"/>
</dbReference>
<accession>V4PN40</accession>
<dbReference type="SUPFAM" id="SSF49785">
    <property type="entry name" value="Galactose-binding domain-like"/>
    <property type="match status" value="1"/>
</dbReference>
<dbReference type="Pfam" id="PF05592">
    <property type="entry name" value="Bac_rhamnosid"/>
    <property type="match status" value="1"/>
</dbReference>
<dbReference type="OrthoDB" id="9761045at2"/>
<evidence type="ECO:0000259" key="5">
    <source>
        <dbReference type="Pfam" id="PF05592"/>
    </source>
</evidence>
<dbReference type="Gene3D" id="2.60.40.10">
    <property type="entry name" value="Immunoglobulins"/>
    <property type="match status" value="1"/>
</dbReference>
<dbReference type="PANTHER" id="PTHR33307:SF6">
    <property type="entry name" value="ALPHA-RHAMNOSIDASE (EUROFUNG)-RELATED"/>
    <property type="match status" value="1"/>
</dbReference>
<dbReference type="eggNOG" id="COG3250">
    <property type="taxonomic scope" value="Bacteria"/>
</dbReference>
<comment type="caution">
    <text evidence="9">The sequence shown here is derived from an EMBL/GenBank/DDBJ whole genome shotgun (WGS) entry which is preliminary data.</text>
</comment>
<dbReference type="Pfam" id="PF17390">
    <property type="entry name" value="Bac_rhamnosid_C"/>
    <property type="match status" value="1"/>
</dbReference>
<dbReference type="Pfam" id="PF08531">
    <property type="entry name" value="Bac_rhamnosid_N"/>
    <property type="match status" value="1"/>
</dbReference>
<dbReference type="InterPro" id="IPR016007">
    <property type="entry name" value="Alpha_rhamnosid"/>
</dbReference>
<feature type="domain" description="Bacterial alpha-L-rhamnosidase N-terminal" evidence="6">
    <location>
        <begin position="337"/>
        <end position="505"/>
    </location>
</feature>
<evidence type="ECO:0000259" key="8">
    <source>
        <dbReference type="Pfam" id="PF17390"/>
    </source>
</evidence>
<evidence type="ECO:0000256" key="2">
    <source>
        <dbReference type="ARBA" id="ARBA00012652"/>
    </source>
</evidence>
<protein>
    <recommendedName>
        <fullName evidence="2">alpha-L-rhamnosidase</fullName>
        <ecNumber evidence="2">3.2.1.40</ecNumber>
    </recommendedName>
</protein>
<dbReference type="InterPro" id="IPR013737">
    <property type="entry name" value="Bac_rhamnosid_N"/>
</dbReference>
<keyword evidence="4" id="KW-0732">Signal</keyword>
<evidence type="ECO:0000256" key="4">
    <source>
        <dbReference type="SAM" id="SignalP"/>
    </source>
</evidence>
<feature type="domain" description="Alpha-L-rhamnosidase concanavalin-like" evidence="5">
    <location>
        <begin position="517"/>
        <end position="615"/>
    </location>
</feature>
<keyword evidence="10" id="KW-1185">Reference proteome</keyword>